<accession>D5EPG4</accession>
<dbReference type="STRING" id="583355.Caka_0676"/>
<sequence length="265" mass="28676">MLKQSLIVLIVLVGLAYLSLNIYALLFSDRLIYPVPPINYTESEHTFALHSSDGERIVATHSAVDGANKTLLYLHGNGTDLGHLASLLTAYRDNGISYLAIDYPGYGHSSGIPSEEGCYAAAQAAYDYLINSAQVAPESIILYGRSLGGGPATWLAANNTVGGLILDGTFTSIFRVVTSRRVLPFDRFDNLSRLPQVDCPVLVIHGTIDDTVPFSHAEQNFAAVQSPKAKLWIEGGNHNDLIGIAGNRYWSTVLPFIKNPNSIAQ</sequence>
<feature type="domain" description="AB hydrolase-1" evidence="2">
    <location>
        <begin position="70"/>
        <end position="173"/>
    </location>
</feature>
<dbReference type="Gene3D" id="3.40.50.1820">
    <property type="entry name" value="alpha/beta hydrolase"/>
    <property type="match status" value="1"/>
</dbReference>
<keyword evidence="4" id="KW-1185">Reference proteome</keyword>
<dbReference type="AlphaFoldDB" id="D5EPG4"/>
<reference evidence="3 4" key="1">
    <citation type="journal article" date="2010" name="Stand. Genomic Sci.">
        <title>Complete genome sequence of Coraliomargarita akajimensis type strain (04OKA010-24).</title>
        <authorList>
            <person name="Mavromatis K."/>
            <person name="Abt B."/>
            <person name="Brambilla E."/>
            <person name="Lapidus A."/>
            <person name="Copeland A."/>
            <person name="Deshpande S."/>
            <person name="Nolan M."/>
            <person name="Lucas S."/>
            <person name="Tice H."/>
            <person name="Cheng J.F."/>
            <person name="Han C."/>
            <person name="Detter J.C."/>
            <person name="Woyke T."/>
            <person name="Goodwin L."/>
            <person name="Pitluck S."/>
            <person name="Held B."/>
            <person name="Brettin T."/>
            <person name="Tapia R."/>
            <person name="Ivanova N."/>
            <person name="Mikhailova N."/>
            <person name="Pati A."/>
            <person name="Liolios K."/>
            <person name="Chen A."/>
            <person name="Palaniappan K."/>
            <person name="Land M."/>
            <person name="Hauser L."/>
            <person name="Chang Y.J."/>
            <person name="Jeffries C.D."/>
            <person name="Rohde M."/>
            <person name="Goker M."/>
            <person name="Bristow J."/>
            <person name="Eisen J.A."/>
            <person name="Markowitz V."/>
            <person name="Hugenholtz P."/>
            <person name="Klenk H.P."/>
            <person name="Kyrpides N.C."/>
        </authorList>
    </citation>
    <scope>NUCLEOTIDE SEQUENCE [LARGE SCALE GENOMIC DNA]</scope>
    <source>
        <strain evidence="4">DSM 45221 / IAM 15411 / JCM 23193 / KCTC 12865</strain>
    </source>
</reference>
<keyword evidence="1" id="KW-0812">Transmembrane</keyword>
<evidence type="ECO:0000259" key="2">
    <source>
        <dbReference type="Pfam" id="PF00561"/>
    </source>
</evidence>
<organism evidence="3 4">
    <name type="scientific">Coraliomargarita akajimensis (strain DSM 45221 / IAM 15411 / JCM 23193 / KCTC 12865 / 04OKA010-24)</name>
    <dbReference type="NCBI Taxonomy" id="583355"/>
    <lineage>
        <taxon>Bacteria</taxon>
        <taxon>Pseudomonadati</taxon>
        <taxon>Verrucomicrobiota</taxon>
        <taxon>Opitutia</taxon>
        <taxon>Puniceicoccales</taxon>
        <taxon>Coraliomargaritaceae</taxon>
        <taxon>Coraliomargarita</taxon>
    </lineage>
</organism>
<dbReference type="GO" id="GO:0006508">
    <property type="term" value="P:proteolysis"/>
    <property type="evidence" value="ECO:0007669"/>
    <property type="project" value="InterPro"/>
</dbReference>
<proteinExistence type="predicted"/>
<gene>
    <name evidence="3" type="ordered locus">Caka_0676</name>
</gene>
<dbReference type="InterPro" id="IPR029058">
    <property type="entry name" value="AB_hydrolase_fold"/>
</dbReference>
<keyword evidence="1" id="KW-0472">Membrane</keyword>
<dbReference type="EMBL" id="CP001998">
    <property type="protein sequence ID" value="ADE53701.1"/>
    <property type="molecule type" value="Genomic_DNA"/>
</dbReference>
<dbReference type="PANTHER" id="PTHR12277">
    <property type="entry name" value="ALPHA/BETA HYDROLASE DOMAIN-CONTAINING PROTEIN"/>
    <property type="match status" value="1"/>
</dbReference>
<dbReference type="eggNOG" id="COG1073">
    <property type="taxonomic scope" value="Bacteria"/>
</dbReference>
<dbReference type="OrthoDB" id="9777090at2"/>
<protein>
    <recommendedName>
        <fullName evidence="2">AB hydrolase-1 domain-containing protein</fullName>
    </recommendedName>
</protein>
<dbReference type="HOGENOM" id="CLU_029375_2_1_0"/>
<dbReference type="Proteomes" id="UP000000925">
    <property type="component" value="Chromosome"/>
</dbReference>
<dbReference type="Pfam" id="PF00561">
    <property type="entry name" value="Abhydrolase_1"/>
    <property type="match status" value="1"/>
</dbReference>
<evidence type="ECO:0000313" key="3">
    <source>
        <dbReference type="EMBL" id="ADE53701.1"/>
    </source>
</evidence>
<dbReference type="InterPro" id="IPR000073">
    <property type="entry name" value="AB_hydrolase_1"/>
</dbReference>
<dbReference type="GO" id="GO:0008236">
    <property type="term" value="F:serine-type peptidase activity"/>
    <property type="evidence" value="ECO:0007669"/>
    <property type="project" value="InterPro"/>
</dbReference>
<dbReference type="PANTHER" id="PTHR12277:SF81">
    <property type="entry name" value="PROTEIN ABHD13"/>
    <property type="match status" value="1"/>
</dbReference>
<dbReference type="KEGG" id="caa:Caka_0676"/>
<name>D5EPG4_CORAD</name>
<dbReference type="SUPFAM" id="SSF53474">
    <property type="entry name" value="alpha/beta-Hydrolases"/>
    <property type="match status" value="1"/>
</dbReference>
<dbReference type="RefSeq" id="WP_013042425.1">
    <property type="nucleotide sequence ID" value="NC_014008.1"/>
</dbReference>
<keyword evidence="1" id="KW-1133">Transmembrane helix</keyword>
<evidence type="ECO:0000256" key="1">
    <source>
        <dbReference type="SAM" id="Phobius"/>
    </source>
</evidence>
<evidence type="ECO:0000313" key="4">
    <source>
        <dbReference type="Proteomes" id="UP000000925"/>
    </source>
</evidence>
<feature type="transmembrane region" description="Helical" evidence="1">
    <location>
        <begin position="6"/>
        <end position="26"/>
    </location>
</feature>